<dbReference type="Proteomes" id="UP000712600">
    <property type="component" value="Unassembled WGS sequence"/>
</dbReference>
<dbReference type="AlphaFoldDB" id="A0A8S9S9L0"/>
<reference evidence="1" key="1">
    <citation type="submission" date="2019-12" db="EMBL/GenBank/DDBJ databases">
        <title>Genome sequencing and annotation of Brassica cretica.</title>
        <authorList>
            <person name="Studholme D.J."/>
            <person name="Sarris P."/>
        </authorList>
    </citation>
    <scope>NUCLEOTIDE SEQUENCE</scope>
    <source>
        <strain evidence="1">PFS-109/04</strain>
        <tissue evidence="1">Leaf</tissue>
    </source>
</reference>
<gene>
    <name evidence="1" type="ORF">F2Q69_00027722</name>
</gene>
<evidence type="ECO:0000313" key="1">
    <source>
        <dbReference type="EMBL" id="KAF3589316.1"/>
    </source>
</evidence>
<accession>A0A8S9S9L0</accession>
<name>A0A8S9S9L0_BRACR</name>
<organism evidence="1 2">
    <name type="scientific">Brassica cretica</name>
    <name type="common">Mustard</name>
    <dbReference type="NCBI Taxonomy" id="69181"/>
    <lineage>
        <taxon>Eukaryota</taxon>
        <taxon>Viridiplantae</taxon>
        <taxon>Streptophyta</taxon>
        <taxon>Embryophyta</taxon>
        <taxon>Tracheophyta</taxon>
        <taxon>Spermatophyta</taxon>
        <taxon>Magnoliopsida</taxon>
        <taxon>eudicotyledons</taxon>
        <taxon>Gunneridae</taxon>
        <taxon>Pentapetalae</taxon>
        <taxon>rosids</taxon>
        <taxon>malvids</taxon>
        <taxon>Brassicales</taxon>
        <taxon>Brassicaceae</taxon>
        <taxon>Brassiceae</taxon>
        <taxon>Brassica</taxon>
    </lineage>
</organism>
<proteinExistence type="predicted"/>
<protein>
    <submittedName>
        <fullName evidence="1">Uncharacterized protein</fullName>
    </submittedName>
</protein>
<evidence type="ECO:0000313" key="2">
    <source>
        <dbReference type="Proteomes" id="UP000712600"/>
    </source>
</evidence>
<sequence length="184" mass="20886">MKGTYTNKKMGKIQDSIMKDVTEFIETRVEQVCASQIISDDDSSPFTNLSRVRINEMAVLKKKNRLVQLSCRASSCPSSSKVLYADLVIMEQLKNKDDLIEALDTQNATILAEMVEHKAAAAEQERLWQKLRVLYADLVIMEQLKNKDDLIEALDTQNATILAEMVEHKAAAAEQERLWQKLRG</sequence>
<dbReference type="EMBL" id="QGKX02000088">
    <property type="protein sequence ID" value="KAF3589316.1"/>
    <property type="molecule type" value="Genomic_DNA"/>
</dbReference>
<comment type="caution">
    <text evidence="1">The sequence shown here is derived from an EMBL/GenBank/DDBJ whole genome shotgun (WGS) entry which is preliminary data.</text>
</comment>